<dbReference type="Gene3D" id="3.30.1460.10">
    <property type="match status" value="1"/>
</dbReference>
<accession>A0A3G8XSY2</accession>
<reference evidence="2" key="1">
    <citation type="submission" date="2018-11" db="EMBL/GenBank/DDBJ databases">
        <title>Proposal to divide the Flavobacteriaceae and reorganize its genera based on Amino Acid Identity values calculated from whole genome sequences.</title>
        <authorList>
            <person name="Nicholson A.C."/>
            <person name="Gulvik C.A."/>
            <person name="Whitney A.M."/>
            <person name="Humrighouse B.W."/>
            <person name="Bell M."/>
            <person name="Holmes B."/>
            <person name="Steigerwalt A.G."/>
            <person name="Villarma A."/>
            <person name="Sheth M."/>
            <person name="Batra D."/>
            <person name="Pryor J."/>
            <person name="Bernardet J.-F."/>
            <person name="Hugo C."/>
            <person name="Kampfer P."/>
            <person name="Newman J.D."/>
            <person name="McQuiston J.R."/>
        </authorList>
    </citation>
    <scope>NUCLEOTIDE SEQUENCE [LARGE SCALE GENOMIC DNA]</scope>
    <source>
        <strain evidence="2">G0081</strain>
    </source>
</reference>
<dbReference type="EMBL" id="CP034159">
    <property type="protein sequence ID" value="AZI31761.1"/>
    <property type="molecule type" value="Genomic_DNA"/>
</dbReference>
<protein>
    <submittedName>
        <fullName evidence="1">Molecular chaperone Tir</fullName>
    </submittedName>
</protein>
<dbReference type="RefSeq" id="WP_125021629.1">
    <property type="nucleotide sequence ID" value="NZ_CP034159.1"/>
</dbReference>
<dbReference type="InterPro" id="IPR054345">
    <property type="entry name" value="Tir-like"/>
</dbReference>
<dbReference type="Pfam" id="PF22550">
    <property type="entry name" value="CesT_Tir_1"/>
    <property type="match status" value="1"/>
</dbReference>
<sequence length="132" mass="15241">MKDYYSLIKGFLQNLQLEIKQENQKEGIFIVSNESEGIMNLIICVAPPIVIFEQFIFEIKEPGNHVYKSLLQKNRDIIHGAFVLDDSGRKVIFRDSLQVENLNQNEFEATINSLSVLLSEYSEQIINFSKNN</sequence>
<proteinExistence type="predicted"/>
<evidence type="ECO:0000313" key="1">
    <source>
        <dbReference type="EMBL" id="AZI31761.1"/>
    </source>
</evidence>
<dbReference type="SUPFAM" id="SSF69635">
    <property type="entry name" value="Type III secretory system chaperone-like"/>
    <property type="match status" value="1"/>
</dbReference>
<dbReference type="KEGG" id="ccas:EIB73_00600"/>
<keyword evidence="2" id="KW-1185">Reference proteome</keyword>
<name>A0A3G8XSY2_9FLAO</name>
<dbReference type="AlphaFoldDB" id="A0A3G8XSY2"/>
<dbReference type="Proteomes" id="UP000270185">
    <property type="component" value="Chromosome"/>
</dbReference>
<dbReference type="OrthoDB" id="361060at2"/>
<gene>
    <name evidence="1" type="ORF">EIB73_00600</name>
</gene>
<organism evidence="1 2">
    <name type="scientific">Kaistella carnis</name>
    <dbReference type="NCBI Taxonomy" id="1241979"/>
    <lineage>
        <taxon>Bacteria</taxon>
        <taxon>Pseudomonadati</taxon>
        <taxon>Bacteroidota</taxon>
        <taxon>Flavobacteriia</taxon>
        <taxon>Flavobacteriales</taxon>
        <taxon>Weeksellaceae</taxon>
        <taxon>Chryseobacterium group</taxon>
        <taxon>Kaistella</taxon>
    </lineage>
</organism>
<evidence type="ECO:0000313" key="2">
    <source>
        <dbReference type="Proteomes" id="UP000270185"/>
    </source>
</evidence>